<evidence type="ECO:0000256" key="2">
    <source>
        <dbReference type="ARBA" id="ARBA00008425"/>
    </source>
</evidence>
<dbReference type="InterPro" id="IPR050411">
    <property type="entry name" value="AlphaKG_dependent_hydroxylases"/>
</dbReference>
<dbReference type="GO" id="GO:0005506">
    <property type="term" value="F:iron ion binding"/>
    <property type="evidence" value="ECO:0007669"/>
    <property type="project" value="InterPro"/>
</dbReference>
<feature type="binding site" evidence="7">
    <location>
        <position position="301"/>
    </location>
    <ligand>
        <name>2-oxoglutarate</name>
        <dbReference type="ChEBI" id="CHEBI:16810"/>
    </ligand>
</feature>
<feature type="domain" description="TauD/TfdA-like" evidence="9">
    <location>
        <begin position="246"/>
        <end position="306"/>
    </location>
</feature>
<evidence type="ECO:0000256" key="8">
    <source>
        <dbReference type="PIRSR" id="PIRSR019543-2"/>
    </source>
</evidence>
<evidence type="ECO:0000256" key="5">
    <source>
        <dbReference type="ARBA" id="ARBA00023004"/>
    </source>
</evidence>
<dbReference type="Pfam" id="PF02668">
    <property type="entry name" value="TauD"/>
    <property type="match status" value="1"/>
</dbReference>
<dbReference type="InterPro" id="IPR042098">
    <property type="entry name" value="TauD-like_sf"/>
</dbReference>
<reference evidence="10" key="1">
    <citation type="submission" date="2015-08" db="EMBL/GenBank/DDBJ databases">
        <title>Discovery of a novel antibiotic invisible to genome mining, by efficient functional screening of genomic libraries.</title>
        <authorList>
            <person name="Xu M."/>
            <person name="Wang Y."/>
            <person name="Liu M."/>
            <person name="Zhao Z."/>
            <person name="Xu L."/>
            <person name="Chen X."/>
            <person name="Gao G."/>
            <person name="Han D."/>
            <person name="Liu L."/>
            <person name="Huang S."/>
            <person name="He X."/>
            <person name="Lin S."/>
            <person name="Kang Q."/>
            <person name="Ou H."/>
            <person name="Zhou H."/>
            <person name="Pang X."/>
            <person name="Deng Z."/>
            <person name="Tao M."/>
        </authorList>
    </citation>
    <scope>NUCLEOTIDE SEQUENCE</scope>
    <source>
        <strain evidence="10">Sal35</strain>
    </source>
</reference>
<proteinExistence type="inferred from homology"/>
<organism evidence="10">
    <name type="scientific">Streptomyces rochei</name>
    <name type="common">Streptomyces parvullus</name>
    <dbReference type="NCBI Taxonomy" id="1928"/>
    <lineage>
        <taxon>Bacteria</taxon>
        <taxon>Bacillati</taxon>
        <taxon>Actinomycetota</taxon>
        <taxon>Actinomycetes</taxon>
        <taxon>Kitasatosporales</taxon>
        <taxon>Streptomycetaceae</taxon>
        <taxon>Streptomyces</taxon>
        <taxon>Streptomyces rochei group</taxon>
    </lineage>
</organism>
<dbReference type="InterPro" id="IPR003819">
    <property type="entry name" value="TauD/TfdA-like"/>
</dbReference>
<evidence type="ECO:0000256" key="1">
    <source>
        <dbReference type="ARBA" id="ARBA00001954"/>
    </source>
</evidence>
<evidence type="ECO:0000256" key="4">
    <source>
        <dbReference type="ARBA" id="ARBA00023002"/>
    </source>
</evidence>
<evidence type="ECO:0000256" key="3">
    <source>
        <dbReference type="ARBA" id="ARBA00022723"/>
    </source>
</evidence>
<comment type="cofactor">
    <cofactor evidence="1">
        <name>Fe(2+)</name>
        <dbReference type="ChEBI" id="CHEBI:29033"/>
    </cofactor>
</comment>
<keyword evidence="3 8" id="KW-0479">Metal-binding</keyword>
<sequence length="333" mass="36064">MAANAARSAPRNDVTLNQSDAELVEEIAWKLATQATGRPDDAEWVEAARNAWHEWPATLRKKLSEFRRDSGPDGGMLLRGLPVDSMGLPPTPAVNGSVQREPSLGAAVLLTVACGLGDPGAFRPEKNGALVQDVVPVPGMEEFQGNAGSTLLTFHNENAFHDHRPDFVMLLCLRADPTGRAGLRTACIRRVLPLLSDRTVDALWAPEFITAPPPSFNLSGPGEAAGPVLLGDPSDPDLRVDLAATEPVTERAAEALRELQDRFDATATTHRLVPGELAIVDNRVTVHGRTEFTPRYDGTDRWLQRTFVLTDLRRSRALRPADGYVLGEAPQPA</sequence>
<evidence type="ECO:0000256" key="7">
    <source>
        <dbReference type="PIRSR" id="PIRSR019543-1"/>
    </source>
</evidence>
<dbReference type="EMBL" id="KT362047">
    <property type="protein sequence ID" value="ALV82360.1"/>
    <property type="molecule type" value="Genomic_DNA"/>
</dbReference>
<dbReference type="FunFam" id="3.60.130.10:FF:000013">
    <property type="entry name" value="Alpha-ketoglutarate-dependent L-arginine hydroxylase"/>
    <property type="match status" value="1"/>
</dbReference>
<name>A0A0U3U5Q9_STRRO</name>
<evidence type="ECO:0000259" key="9">
    <source>
        <dbReference type="Pfam" id="PF02668"/>
    </source>
</evidence>
<dbReference type="Gene3D" id="3.60.130.10">
    <property type="entry name" value="Clavaminate synthase-like"/>
    <property type="match status" value="1"/>
</dbReference>
<dbReference type="InterPro" id="IPR014503">
    <property type="entry name" value="Clavaminate_syn-like"/>
</dbReference>
<evidence type="ECO:0000313" key="10">
    <source>
        <dbReference type="EMBL" id="ALV82360.1"/>
    </source>
</evidence>
<keyword evidence="5 8" id="KW-0408">Iron</keyword>
<dbReference type="CDD" id="cd00250">
    <property type="entry name" value="CAS_like"/>
    <property type="match status" value="1"/>
</dbReference>
<dbReference type="RefSeq" id="WP_216882885.1">
    <property type="nucleotide sequence ID" value="NZ_JBEYSN010000018.1"/>
</dbReference>
<dbReference type="PANTHER" id="PTHR10696">
    <property type="entry name" value="GAMMA-BUTYROBETAINE HYDROXYLASE-RELATED"/>
    <property type="match status" value="1"/>
</dbReference>
<feature type="binding site" evidence="8">
    <location>
        <position position="155"/>
    </location>
    <ligand>
        <name>Fe cation</name>
        <dbReference type="ChEBI" id="CHEBI:24875"/>
    </ligand>
</feature>
<dbReference type="GO" id="GO:0016706">
    <property type="term" value="F:2-oxoglutarate-dependent dioxygenase activity"/>
    <property type="evidence" value="ECO:0007669"/>
    <property type="project" value="UniProtKB-ARBA"/>
</dbReference>
<dbReference type="GO" id="GO:0017000">
    <property type="term" value="P:antibiotic biosynthetic process"/>
    <property type="evidence" value="ECO:0007669"/>
    <property type="project" value="UniProtKB-KW"/>
</dbReference>
<feature type="binding site" evidence="8">
    <location>
        <position position="287"/>
    </location>
    <ligand>
        <name>Fe cation</name>
        <dbReference type="ChEBI" id="CHEBI:24875"/>
    </ligand>
</feature>
<evidence type="ECO:0000256" key="6">
    <source>
        <dbReference type="ARBA" id="ARBA00023194"/>
    </source>
</evidence>
<protein>
    <submittedName>
        <fullName evidence="10">Oxygenase</fullName>
    </submittedName>
</protein>
<keyword evidence="4" id="KW-0560">Oxidoreductase</keyword>
<dbReference type="PIRSF" id="PIRSF019543">
    <property type="entry name" value="Clavaminate_syn"/>
    <property type="match status" value="1"/>
</dbReference>
<comment type="similarity">
    <text evidence="2">Belongs to the clavaminate synthase family.</text>
</comment>
<keyword evidence="6" id="KW-0045">Antibiotic biosynthesis</keyword>
<feature type="binding site" evidence="7">
    <location>
        <position position="199"/>
    </location>
    <ligand>
        <name>2-oxoglutarate</name>
        <dbReference type="ChEBI" id="CHEBI:16810"/>
    </ligand>
</feature>
<dbReference type="PANTHER" id="PTHR10696:SF56">
    <property type="entry name" value="TAUD_TFDA-LIKE DOMAIN-CONTAINING PROTEIN"/>
    <property type="match status" value="1"/>
</dbReference>
<dbReference type="SUPFAM" id="SSF51197">
    <property type="entry name" value="Clavaminate synthase-like"/>
    <property type="match status" value="1"/>
</dbReference>
<accession>A0A0U3U5Q9</accession>
<feature type="binding site" evidence="8">
    <location>
        <position position="157"/>
    </location>
    <ligand>
        <name>Fe cation</name>
        <dbReference type="ChEBI" id="CHEBI:24875"/>
    </ligand>
</feature>
<dbReference type="AlphaFoldDB" id="A0A0U3U5Q9"/>
<feature type="binding site" evidence="7">
    <location>
        <position position="305"/>
    </location>
    <ligand>
        <name>2-oxoglutarate</name>
        <dbReference type="ChEBI" id="CHEBI:16810"/>
    </ligand>
</feature>